<dbReference type="OrthoDB" id="9805821at2"/>
<evidence type="ECO:0000313" key="6">
    <source>
        <dbReference type="Proteomes" id="UP000247569"/>
    </source>
</evidence>
<dbReference type="InterPro" id="IPR001764">
    <property type="entry name" value="Glyco_hydro_3_N"/>
</dbReference>
<dbReference type="PANTHER" id="PTHR30480">
    <property type="entry name" value="BETA-HEXOSAMINIDASE-RELATED"/>
    <property type="match status" value="1"/>
</dbReference>
<comment type="caution">
    <text evidence="5">The sequence shown here is derived from an EMBL/GenBank/DDBJ whole genome shotgun (WGS) entry which is preliminary data.</text>
</comment>
<feature type="domain" description="Glycoside hydrolase family 3 N-terminal" evidence="4">
    <location>
        <begin position="68"/>
        <end position="369"/>
    </location>
</feature>
<dbReference type="AlphaFoldDB" id="A0A318KBZ5"/>
<reference evidence="5 6" key="1">
    <citation type="submission" date="2018-05" db="EMBL/GenBank/DDBJ databases">
        <title>Genomic Encyclopedia of Type Strains, Phase IV (KMG-IV): sequencing the most valuable type-strain genomes for metagenomic binning, comparative biology and taxonomic classification.</title>
        <authorList>
            <person name="Goeker M."/>
        </authorList>
    </citation>
    <scope>NUCLEOTIDE SEQUENCE [LARGE SCALE GENOMIC DNA]</scope>
    <source>
        <strain evidence="5 6">DSM 44704</strain>
    </source>
</reference>
<name>A0A318KBZ5_9NOCA</name>
<evidence type="ECO:0000256" key="1">
    <source>
        <dbReference type="ARBA" id="ARBA00005336"/>
    </source>
</evidence>
<comment type="similarity">
    <text evidence="1">Belongs to the glycosyl hydrolase 3 family.</text>
</comment>
<dbReference type="InterPro" id="IPR017853">
    <property type="entry name" value="GH"/>
</dbReference>
<dbReference type="InterPro" id="IPR036962">
    <property type="entry name" value="Glyco_hydro_3_N_sf"/>
</dbReference>
<keyword evidence="6" id="KW-1185">Reference proteome</keyword>
<dbReference type="Gene3D" id="3.20.20.300">
    <property type="entry name" value="Glycoside hydrolase, family 3, N-terminal domain"/>
    <property type="match status" value="1"/>
</dbReference>
<sequence>MARPVISCERHSLRGLLAVALALLLVCAVSAGVSAGQAGAQGLTPQQLAGQRVIYSYRGLTPPQSLLDDIRAGRAAGVIFFGENISSPEQIAGVVAQLRQAQAESPISRPLLLMTDQEGGLVRRLPGAPVPSAKQVGQSPDPVAAAFDAGLGAGRNLRGVGMNVNLAPVLDVFDTPGNFIDRTQRSFSDNPFAVAALGSAFITAQQGTGVAATAKHFPGLGTAPAGQNTDTGPVTLPADLSRLRSVDELPYPAAVFVGVKLVMLSWAIYPALDADRPAGLSPMIVDRELRGRNGFRGVTITDALEAESLNAFGTTGQRAVAAAAAGMDLILCSARDTGQGESATTALADAYAGGQLDPAAFDQAVARVDALRAGLR</sequence>
<dbReference type="Proteomes" id="UP000247569">
    <property type="component" value="Unassembled WGS sequence"/>
</dbReference>
<dbReference type="InterPro" id="IPR050226">
    <property type="entry name" value="NagZ_Beta-hexosaminidase"/>
</dbReference>
<dbReference type="GO" id="GO:0005975">
    <property type="term" value="P:carbohydrate metabolic process"/>
    <property type="evidence" value="ECO:0007669"/>
    <property type="project" value="InterPro"/>
</dbReference>
<dbReference type="RefSeq" id="WP_051187600.1">
    <property type="nucleotide sequence ID" value="NZ_QJKF01000002.1"/>
</dbReference>
<dbReference type="Pfam" id="PF00933">
    <property type="entry name" value="Glyco_hydro_3"/>
    <property type="match status" value="1"/>
</dbReference>
<evidence type="ECO:0000256" key="3">
    <source>
        <dbReference type="ARBA" id="ARBA00023295"/>
    </source>
</evidence>
<evidence type="ECO:0000259" key="4">
    <source>
        <dbReference type="Pfam" id="PF00933"/>
    </source>
</evidence>
<organism evidence="5 6">
    <name type="scientific">Nocardia tenerifensis</name>
    <dbReference type="NCBI Taxonomy" id="228006"/>
    <lineage>
        <taxon>Bacteria</taxon>
        <taxon>Bacillati</taxon>
        <taxon>Actinomycetota</taxon>
        <taxon>Actinomycetes</taxon>
        <taxon>Mycobacteriales</taxon>
        <taxon>Nocardiaceae</taxon>
        <taxon>Nocardia</taxon>
    </lineage>
</organism>
<accession>A0A318KBZ5</accession>
<gene>
    <name evidence="5" type="ORF">DFR70_102961</name>
</gene>
<dbReference type="GO" id="GO:0004553">
    <property type="term" value="F:hydrolase activity, hydrolyzing O-glycosyl compounds"/>
    <property type="evidence" value="ECO:0007669"/>
    <property type="project" value="InterPro"/>
</dbReference>
<dbReference type="GO" id="GO:0009254">
    <property type="term" value="P:peptidoglycan turnover"/>
    <property type="evidence" value="ECO:0007669"/>
    <property type="project" value="TreeGrafter"/>
</dbReference>
<dbReference type="PANTHER" id="PTHR30480:SF14">
    <property type="entry name" value="HYDROLASE, PUTATIVE (AFU_ORTHOLOGUE AFUA_4G13770)-RELATED"/>
    <property type="match status" value="1"/>
</dbReference>
<protein>
    <submittedName>
        <fullName evidence="5">Beta-N-acetylhexosaminidase</fullName>
    </submittedName>
</protein>
<keyword evidence="3" id="KW-0326">Glycosidase</keyword>
<dbReference type="SUPFAM" id="SSF51445">
    <property type="entry name" value="(Trans)glycosidases"/>
    <property type="match status" value="1"/>
</dbReference>
<evidence type="ECO:0000313" key="5">
    <source>
        <dbReference type="EMBL" id="PXX69272.1"/>
    </source>
</evidence>
<proteinExistence type="inferred from homology"/>
<dbReference type="EMBL" id="QJKF01000002">
    <property type="protein sequence ID" value="PXX69272.1"/>
    <property type="molecule type" value="Genomic_DNA"/>
</dbReference>
<evidence type="ECO:0000256" key="2">
    <source>
        <dbReference type="ARBA" id="ARBA00022801"/>
    </source>
</evidence>
<keyword evidence="2" id="KW-0378">Hydrolase</keyword>